<sequence>MDGLGTHRASTKDHHLIRSGLAEPNLPNCVHADGAPWGALI</sequence>
<protein>
    <submittedName>
        <fullName evidence="1">Uncharacterized protein</fullName>
    </submittedName>
</protein>
<dbReference type="EMBL" id="JH793813">
    <property type="protein sequence ID" value="ELQ34210.1"/>
    <property type="molecule type" value="Genomic_DNA"/>
</dbReference>
<dbReference type="AlphaFoldDB" id="A0AA97NQ40"/>
<proteinExistence type="predicted"/>
<reference evidence="1" key="1">
    <citation type="journal article" date="2012" name="PLoS Genet.">
        <title>Comparative analysis of the genomes of two field isolates of the rice blast fungus Magnaporthe oryzae.</title>
        <authorList>
            <person name="Xue M."/>
            <person name="Yang J."/>
            <person name="Li Z."/>
            <person name="Hu S."/>
            <person name="Yao N."/>
            <person name="Dean R.A."/>
            <person name="Zhao W."/>
            <person name="Shen M."/>
            <person name="Zhang H."/>
            <person name="Li C."/>
            <person name="Liu L."/>
            <person name="Cao L."/>
            <person name="Xu X."/>
            <person name="Xing Y."/>
            <person name="Hsiang T."/>
            <person name="Zhang Z."/>
            <person name="Xu J.R."/>
            <person name="Peng Y.L."/>
        </authorList>
    </citation>
    <scope>NUCLEOTIDE SEQUENCE</scope>
    <source>
        <strain evidence="1">Y34</strain>
    </source>
</reference>
<organism evidence="1">
    <name type="scientific">Pyricularia oryzae (strain Y34)</name>
    <name type="common">Rice blast fungus</name>
    <name type="synonym">Magnaporthe oryzae</name>
    <dbReference type="NCBI Taxonomy" id="1143189"/>
    <lineage>
        <taxon>Eukaryota</taxon>
        <taxon>Fungi</taxon>
        <taxon>Dikarya</taxon>
        <taxon>Ascomycota</taxon>
        <taxon>Pezizomycotina</taxon>
        <taxon>Sordariomycetes</taxon>
        <taxon>Sordariomycetidae</taxon>
        <taxon>Magnaporthales</taxon>
        <taxon>Pyriculariaceae</taxon>
        <taxon>Pyricularia</taxon>
    </lineage>
</organism>
<evidence type="ECO:0000313" key="1">
    <source>
        <dbReference type="EMBL" id="ELQ34210.1"/>
    </source>
</evidence>
<dbReference type="Proteomes" id="UP000011086">
    <property type="component" value="Unassembled WGS sequence"/>
</dbReference>
<gene>
    <name evidence="1" type="ORF">OOU_Y34scaffold00786g1</name>
</gene>
<accession>A0AA97NQ40</accession>
<name>A0AA97NQ40_PYRO3</name>